<keyword evidence="2" id="KW-1185">Reference proteome</keyword>
<reference evidence="1 2" key="1">
    <citation type="submission" date="2016-10" db="EMBL/GenBank/DDBJ databases">
        <authorList>
            <person name="Varghese N."/>
            <person name="Submissions S."/>
        </authorList>
    </citation>
    <scope>NUCLEOTIDE SEQUENCE [LARGE SCALE GENOMIC DNA]</scope>
    <source>
        <strain evidence="1 2">DSM 16392</strain>
    </source>
</reference>
<organism evidence="1 2">
    <name type="scientific">Pseudovibrio ascidiaceicola</name>
    <dbReference type="NCBI Taxonomy" id="285279"/>
    <lineage>
        <taxon>Bacteria</taxon>
        <taxon>Pseudomonadati</taxon>
        <taxon>Pseudomonadota</taxon>
        <taxon>Alphaproteobacteria</taxon>
        <taxon>Hyphomicrobiales</taxon>
        <taxon>Stappiaceae</taxon>
        <taxon>Pseudovibrio</taxon>
    </lineage>
</organism>
<protein>
    <submittedName>
        <fullName evidence="1">Uncharacterized protein</fullName>
    </submittedName>
</protein>
<accession>A0A1I4CMQ4</accession>
<evidence type="ECO:0000313" key="1">
    <source>
        <dbReference type="EMBL" id="SFK81529.1"/>
    </source>
</evidence>
<evidence type="ECO:0000313" key="2">
    <source>
        <dbReference type="Proteomes" id="UP000199598"/>
    </source>
</evidence>
<gene>
    <name evidence="1" type="ORF">SAMN04488518_109212</name>
</gene>
<sequence length="61" mass="7409">MLLLGIVPSPEMVLIRNKVMLRQLKRYWVHSMNARLPREMVCLDEEKQARYRSVRGRWPQE</sequence>
<comment type="caution">
    <text evidence="1">The sequence shown here is derived from an EMBL/GenBank/DDBJ whole genome shotgun (WGS) entry which is preliminary data.</text>
</comment>
<dbReference type="Proteomes" id="UP000199598">
    <property type="component" value="Unassembled WGS sequence"/>
</dbReference>
<dbReference type="EMBL" id="FOSK01000009">
    <property type="protein sequence ID" value="SFK81529.1"/>
    <property type="molecule type" value="Genomic_DNA"/>
</dbReference>
<name>A0A1I4CMQ4_9HYPH</name>
<proteinExistence type="predicted"/>